<dbReference type="InterPro" id="IPR036465">
    <property type="entry name" value="vWFA_dom_sf"/>
</dbReference>
<dbReference type="Gene3D" id="3.40.50.880">
    <property type="match status" value="1"/>
</dbReference>
<dbReference type="SUPFAM" id="SSF52317">
    <property type="entry name" value="Class I glutamine amidotransferase-like"/>
    <property type="match status" value="1"/>
</dbReference>
<keyword evidence="5" id="KW-1185">Reference proteome</keyword>
<dbReference type="Pfam" id="PF00092">
    <property type="entry name" value="VWA"/>
    <property type="match status" value="1"/>
</dbReference>
<accession>A0A518B5W0</accession>
<dbReference type="RefSeq" id="WP_145259032.1">
    <property type="nucleotide sequence ID" value="NZ_CP036279.1"/>
</dbReference>
<proteinExistence type="predicted"/>
<keyword evidence="1" id="KW-0472">Membrane</keyword>
<dbReference type="AlphaFoldDB" id="A0A518B5W0"/>
<dbReference type="Proteomes" id="UP000317093">
    <property type="component" value="Chromosome"/>
</dbReference>
<evidence type="ECO:0000259" key="3">
    <source>
        <dbReference type="Pfam" id="PF07090"/>
    </source>
</evidence>
<dbReference type="PANTHER" id="PTHR37947">
    <property type="entry name" value="BLL2462 PROTEIN"/>
    <property type="match status" value="1"/>
</dbReference>
<feature type="domain" description="Putative glutamine amidotransferase" evidence="3">
    <location>
        <begin position="380"/>
        <end position="538"/>
    </location>
</feature>
<evidence type="ECO:0000313" key="4">
    <source>
        <dbReference type="EMBL" id="QDU62346.1"/>
    </source>
</evidence>
<feature type="transmembrane region" description="Helical" evidence="1">
    <location>
        <begin position="41"/>
        <end position="61"/>
    </location>
</feature>
<sequence>MSVYLNPVWPWPLVLLAIAGLLAFSHWTYRRGTPARRLLLTLRWLTIALVGFVLLRPSLVFQTTSEEMSTLLILADKSESMKLRDMVNSQSRWDMMQRMTQESGEAFTALLEKVNIRQFQFDGRLVESILAGEKPDGTQTTIGDAIVEALQRSAGERIAGVIVMTDGANTGGLSPTTVARQLKAQKIPVYAFGFGQETVGENMNNIAATKILASPTVFAKNKMTVRGEFQGSGFVGKPVPVKLLLDGQEVDNSFITYQRNNETVLVDLTAIPKSTDAGDVKVTMQVDPQDGELLTTDNTISTYVTVRSGGIGVLAIEGKYRFWEPKFLRWALDRSPDIELSQLFLLDEAGRDAGAKGELDRLLSSGDYDVYVLGDVSANQFSDDQLRTLRKAVEEGAGLLMMGGYESFGPGGWGATPVSEALPVQINPADVQRKGAVKMEPTAAGLRHFILRLTSNEESNREIWAKLRPLDGSSTWSGEKPLAQLLATSSDGKPLLVAQDYGAGRVLAFAGDTTWRWRRGAEGIAAHRKFWRQLILWLAHKDDATGSFIRVKLDRRRLATGQKLSVDVSIEKADGTPLPSAVAQAVVSIPDGSEVPLELFKKGDAYQATFWKSDQPGDYEVKVRAVDGKEDLGETTVKFLVYDANAEMQQLAADHDLLRSMAEMTDGEFRNPEELPRFLKSLADRDLNQEVAQITQINLWDRWETLLLFFLFLSLEWWIRKRRGLA</sequence>
<dbReference type="KEGG" id="knv:Pan216_32130"/>
<dbReference type="InterPro" id="IPR029062">
    <property type="entry name" value="Class_I_gatase-like"/>
</dbReference>
<keyword evidence="1" id="KW-0812">Transmembrane</keyword>
<dbReference type="EMBL" id="CP036279">
    <property type="protein sequence ID" value="QDU62346.1"/>
    <property type="molecule type" value="Genomic_DNA"/>
</dbReference>
<dbReference type="InterPro" id="IPR010768">
    <property type="entry name" value="GATase1-like"/>
</dbReference>
<evidence type="ECO:0000259" key="2">
    <source>
        <dbReference type="Pfam" id="PF00092"/>
    </source>
</evidence>
<reference evidence="4 5" key="1">
    <citation type="submission" date="2019-02" db="EMBL/GenBank/DDBJ databases">
        <title>Deep-cultivation of Planctomycetes and their phenomic and genomic characterization uncovers novel biology.</title>
        <authorList>
            <person name="Wiegand S."/>
            <person name="Jogler M."/>
            <person name="Boedeker C."/>
            <person name="Pinto D."/>
            <person name="Vollmers J."/>
            <person name="Rivas-Marin E."/>
            <person name="Kohn T."/>
            <person name="Peeters S.H."/>
            <person name="Heuer A."/>
            <person name="Rast P."/>
            <person name="Oberbeckmann S."/>
            <person name="Bunk B."/>
            <person name="Jeske O."/>
            <person name="Meyerdierks A."/>
            <person name="Storesund J.E."/>
            <person name="Kallscheuer N."/>
            <person name="Luecker S."/>
            <person name="Lage O.M."/>
            <person name="Pohl T."/>
            <person name="Merkel B.J."/>
            <person name="Hornburger P."/>
            <person name="Mueller R.-W."/>
            <person name="Bruemmer F."/>
            <person name="Labrenz M."/>
            <person name="Spormann A.M."/>
            <person name="Op den Camp H."/>
            <person name="Overmann J."/>
            <person name="Amann R."/>
            <person name="Jetten M.S.M."/>
            <person name="Mascher T."/>
            <person name="Medema M.H."/>
            <person name="Devos D.P."/>
            <person name="Kaster A.-K."/>
            <person name="Ovreas L."/>
            <person name="Rohde M."/>
            <person name="Galperin M.Y."/>
            <person name="Jogler C."/>
        </authorList>
    </citation>
    <scope>NUCLEOTIDE SEQUENCE [LARGE SCALE GENOMIC DNA]</scope>
    <source>
        <strain evidence="4 5">Pan216</strain>
    </source>
</reference>
<keyword evidence="1" id="KW-1133">Transmembrane helix</keyword>
<dbReference type="Gene3D" id="3.40.50.410">
    <property type="entry name" value="von Willebrand factor, type A domain"/>
    <property type="match status" value="1"/>
</dbReference>
<dbReference type="Pfam" id="PF07090">
    <property type="entry name" value="GATase1_like"/>
    <property type="match status" value="1"/>
</dbReference>
<gene>
    <name evidence="4" type="ORF">Pan216_32130</name>
</gene>
<feature type="domain" description="VWFA" evidence="2">
    <location>
        <begin position="128"/>
        <end position="218"/>
    </location>
</feature>
<feature type="transmembrane region" description="Helical" evidence="1">
    <location>
        <begin position="12"/>
        <end position="29"/>
    </location>
</feature>
<dbReference type="InterPro" id="IPR002035">
    <property type="entry name" value="VWF_A"/>
</dbReference>
<dbReference type="SUPFAM" id="SSF53300">
    <property type="entry name" value="vWA-like"/>
    <property type="match status" value="1"/>
</dbReference>
<name>A0A518B5W0_9BACT</name>
<dbReference type="CDD" id="cd00198">
    <property type="entry name" value="vWFA"/>
    <property type="match status" value="1"/>
</dbReference>
<dbReference type="PANTHER" id="PTHR37947:SF1">
    <property type="entry name" value="BLL2462 PROTEIN"/>
    <property type="match status" value="1"/>
</dbReference>
<organism evidence="4 5">
    <name type="scientific">Kolteria novifilia</name>
    <dbReference type="NCBI Taxonomy" id="2527975"/>
    <lineage>
        <taxon>Bacteria</taxon>
        <taxon>Pseudomonadati</taxon>
        <taxon>Planctomycetota</taxon>
        <taxon>Planctomycetia</taxon>
        <taxon>Kolteriales</taxon>
        <taxon>Kolteriaceae</taxon>
        <taxon>Kolteria</taxon>
    </lineage>
</organism>
<dbReference type="OrthoDB" id="9781333at2"/>
<evidence type="ECO:0000313" key="5">
    <source>
        <dbReference type="Proteomes" id="UP000317093"/>
    </source>
</evidence>
<protein>
    <submittedName>
        <fullName evidence="4">von Willebrand factor type A domain protein</fullName>
    </submittedName>
</protein>
<evidence type="ECO:0000256" key="1">
    <source>
        <dbReference type="SAM" id="Phobius"/>
    </source>
</evidence>